<dbReference type="EMBL" id="CP036434">
    <property type="protein sequence ID" value="QDV07338.1"/>
    <property type="molecule type" value="Genomic_DNA"/>
</dbReference>
<organism evidence="1 2">
    <name type="scientific">Saltatorellus ferox</name>
    <dbReference type="NCBI Taxonomy" id="2528018"/>
    <lineage>
        <taxon>Bacteria</taxon>
        <taxon>Pseudomonadati</taxon>
        <taxon>Planctomycetota</taxon>
        <taxon>Planctomycetia</taxon>
        <taxon>Planctomycetia incertae sedis</taxon>
        <taxon>Saltatorellus</taxon>
    </lineage>
</organism>
<keyword evidence="2" id="KW-1185">Reference proteome</keyword>
<evidence type="ECO:0000313" key="2">
    <source>
        <dbReference type="Proteomes" id="UP000320390"/>
    </source>
</evidence>
<name>A0A518ETC8_9BACT</name>
<dbReference type="Proteomes" id="UP000320390">
    <property type="component" value="Chromosome"/>
</dbReference>
<dbReference type="AlphaFoldDB" id="A0A518ETC8"/>
<evidence type="ECO:0000313" key="1">
    <source>
        <dbReference type="EMBL" id="QDV07338.1"/>
    </source>
</evidence>
<reference evidence="1 2" key="1">
    <citation type="submission" date="2019-02" db="EMBL/GenBank/DDBJ databases">
        <title>Deep-cultivation of Planctomycetes and their phenomic and genomic characterization uncovers novel biology.</title>
        <authorList>
            <person name="Wiegand S."/>
            <person name="Jogler M."/>
            <person name="Boedeker C."/>
            <person name="Pinto D."/>
            <person name="Vollmers J."/>
            <person name="Rivas-Marin E."/>
            <person name="Kohn T."/>
            <person name="Peeters S.H."/>
            <person name="Heuer A."/>
            <person name="Rast P."/>
            <person name="Oberbeckmann S."/>
            <person name="Bunk B."/>
            <person name="Jeske O."/>
            <person name="Meyerdierks A."/>
            <person name="Storesund J.E."/>
            <person name="Kallscheuer N."/>
            <person name="Luecker S."/>
            <person name="Lage O.M."/>
            <person name="Pohl T."/>
            <person name="Merkel B.J."/>
            <person name="Hornburger P."/>
            <person name="Mueller R.-W."/>
            <person name="Bruemmer F."/>
            <person name="Labrenz M."/>
            <person name="Spormann A.M."/>
            <person name="Op den Camp H."/>
            <person name="Overmann J."/>
            <person name="Amann R."/>
            <person name="Jetten M.S.M."/>
            <person name="Mascher T."/>
            <person name="Medema M.H."/>
            <person name="Devos D.P."/>
            <person name="Kaster A.-K."/>
            <person name="Ovreas L."/>
            <person name="Rohde M."/>
            <person name="Galperin M.Y."/>
            <person name="Jogler C."/>
        </authorList>
    </citation>
    <scope>NUCLEOTIDE SEQUENCE [LARGE SCALE GENOMIC DNA]</scope>
    <source>
        <strain evidence="1 2">Poly30</strain>
    </source>
</reference>
<accession>A0A518ETC8</accession>
<protein>
    <submittedName>
        <fullName evidence="1">Uncharacterized protein</fullName>
    </submittedName>
</protein>
<proteinExistence type="predicted"/>
<sequence length="196" mass="21161">MDASAGLVTARTPGDTHIAFDVPVDLSQGNPDPHLVMGDSTSTFIEVSCGGEVLEGVWFTYFLAKSKVYHIAHRSDQSGRTRAFHLHPDSQVEVKVDDDSLWAPVRQVVLQPGRNGFKVWKMGEIQVPNPAVLASLYSVEFGVDLASWMAEGRVKSSPMIGGGASIRVPAGQYLRQLSEEASVDLEVTPGAAVDLR</sequence>
<gene>
    <name evidence="1" type="ORF">Poly30_28620</name>
</gene>